<gene>
    <name evidence="1" type="ORF">EYM_05390</name>
</gene>
<name>A0A0U2U938_9CREN</name>
<organism evidence="1 2">
    <name type="scientific">Ignicoccus islandicus DSM 13165</name>
    <dbReference type="NCBI Taxonomy" id="940295"/>
    <lineage>
        <taxon>Archaea</taxon>
        <taxon>Thermoproteota</taxon>
        <taxon>Thermoprotei</taxon>
        <taxon>Desulfurococcales</taxon>
        <taxon>Desulfurococcaceae</taxon>
        <taxon>Ignicoccus</taxon>
    </lineage>
</organism>
<dbReference type="KEGG" id="iis:EYM_05390"/>
<dbReference type="AlphaFoldDB" id="A0A0U2U938"/>
<dbReference type="EMBL" id="CP006867">
    <property type="protein sequence ID" value="ALU12580.1"/>
    <property type="molecule type" value="Genomic_DNA"/>
</dbReference>
<dbReference type="OrthoDB" id="386821at2157"/>
<proteinExistence type="predicted"/>
<dbReference type="STRING" id="940295.EYM_05390"/>
<dbReference type="RefSeq" id="WP_075049996.1">
    <property type="nucleotide sequence ID" value="NZ_CP006867.1"/>
</dbReference>
<keyword evidence="2" id="KW-1185">Reference proteome</keyword>
<sequence>MLEKKHRGLLYEYLLESLAMILGERFKGGMFRPSYKVLRYGQITGALRAELGIRGIHAVGIIERFDVASLSTHPKDKVASIAEPPFSTQYRDRCCGTFPNCPKPP</sequence>
<dbReference type="GeneID" id="30680461"/>
<dbReference type="Proteomes" id="UP000060778">
    <property type="component" value="Chromosome"/>
</dbReference>
<evidence type="ECO:0000313" key="2">
    <source>
        <dbReference type="Proteomes" id="UP000060778"/>
    </source>
</evidence>
<protein>
    <submittedName>
        <fullName evidence="1">Uncharacterized protein</fullName>
    </submittedName>
</protein>
<accession>A0A0U2U938</accession>
<evidence type="ECO:0000313" key="1">
    <source>
        <dbReference type="EMBL" id="ALU12580.1"/>
    </source>
</evidence>
<reference evidence="1 2" key="1">
    <citation type="submission" date="2013-11" db="EMBL/GenBank/DDBJ databases">
        <title>Comparative genomics of Ignicoccus.</title>
        <authorList>
            <person name="Podar M."/>
        </authorList>
    </citation>
    <scope>NUCLEOTIDE SEQUENCE [LARGE SCALE GENOMIC DNA]</scope>
    <source>
        <strain evidence="1 2">DSM 13165</strain>
    </source>
</reference>